<organism evidence="3 4">
    <name type="scientific">Amoebophilus asiaticus (strain 5a2)</name>
    <dbReference type="NCBI Taxonomy" id="452471"/>
    <lineage>
        <taxon>Bacteria</taxon>
        <taxon>Pseudomonadati</taxon>
        <taxon>Bacteroidota</taxon>
        <taxon>Cytophagia</taxon>
        <taxon>Cytophagales</taxon>
        <taxon>Amoebophilaceae</taxon>
        <taxon>Candidatus Amoebophilus</taxon>
    </lineage>
</organism>
<dbReference type="EMBL" id="CP001102">
    <property type="protein sequence ID" value="ACP21147.1"/>
    <property type="molecule type" value="Genomic_DNA"/>
</dbReference>
<keyword evidence="4" id="KW-1185">Reference proteome</keyword>
<reference evidence="3 4" key="1">
    <citation type="journal article" date="2010" name="J. Bacteriol.">
        <title>The genome of the amoeba symbiont 'Candidatus Amoebophilus asiaticus' reveals common mechanisms for host cell interaction among amoeba-associated bacteria.</title>
        <authorList>
            <person name="Schmitz-Esser S."/>
            <person name="Tischler P."/>
            <person name="Arnold R."/>
            <person name="Montanaro J."/>
            <person name="Wagner M."/>
            <person name="Rattei T."/>
            <person name="Horn M."/>
        </authorList>
    </citation>
    <scope>NUCLEOTIDE SEQUENCE [LARGE SCALE GENOMIC DNA]</scope>
    <source>
        <strain evidence="3 4">5a2</strain>
    </source>
</reference>
<dbReference type="Proteomes" id="UP000001227">
    <property type="component" value="Chromosome"/>
</dbReference>
<dbReference type="AlphaFoldDB" id="C3L4A6"/>
<protein>
    <submittedName>
        <fullName evidence="3">Uncharacterized protein</fullName>
    </submittedName>
</protein>
<keyword evidence="1" id="KW-0175">Coiled coil</keyword>
<feature type="region of interest" description="Disordered" evidence="2">
    <location>
        <begin position="1171"/>
        <end position="1219"/>
    </location>
</feature>
<dbReference type="HOGENOM" id="CLU_268815_0_0_10"/>
<dbReference type="PROSITE" id="PS51257">
    <property type="entry name" value="PROKAR_LIPOPROTEIN"/>
    <property type="match status" value="1"/>
</dbReference>
<evidence type="ECO:0000256" key="1">
    <source>
        <dbReference type="SAM" id="Coils"/>
    </source>
</evidence>
<dbReference type="RefSeq" id="WP_012473430.1">
    <property type="nucleotide sequence ID" value="NC_010830.1"/>
</dbReference>
<dbReference type="eggNOG" id="COG0666">
    <property type="taxonomic scope" value="Bacteria"/>
</dbReference>
<evidence type="ECO:0000256" key="2">
    <source>
        <dbReference type="SAM" id="MobiDB-lite"/>
    </source>
</evidence>
<sequence length="1219" mass="138454">MIIKLTSLCCLLTIASCQKECKPRALHHKESDFKLKVLTKHLARENRNIRFKVERNKSSNAISNGSLFLRLTRKEGQSATIMTKTGTELAEISPGLFEYNIKRLDEDIDDLEIKIDAEKEQRAVFELELVYNQEYQGKPKRVTWEYKDIRLAIKGIPRKLYDHKKGLPFKIKSKGKDKPDEDQIVLTFTRKDGHKAYIKGPAGSPNFKSDHQAGIFELSIQPNDFVEANNTLSIEVEPGETKATFDVQLAYKGTKIGKSKTITWMAKKINYSLKNVTQDLRGDNNDIEFSVKLKGHELEDLDDNLILRITKTLDSNARIIGATEKEDGEIDKKTGKLRTFFELPITKENLKGHLETKGKEPIKGLSIEVDKGDTCAQFKLQLVYNNMNVGKHKLVTWRAADIRLELKFTKENKKLVGEGDGQIIKFSIDDKGKDRPEESRTILRIERLVNTNAKIELATAKAASDTTASKSLEVGPGIFEIPLTNYEIESTFIDKLRISTQKGDKEAQFNVQLFYDGMEIGKPKTITWKAKDVRLELAGLPKNKKIVGRENTNIDFKVKSKGKDQPEAEKPLILRFTRIEGYDAKIEGEVQGKKIEPKGHGVFELELDSINIGNTLAGLNMGLRDGEIKAKFELQLVYDGIAMGQSQTLTWEAEHVQLDIQDLTERLRGDTTDIKFKIKNKGKNNPEKNELLLRLTRKKGYNSKIVYINGEVDKFKDKGEGLYELKINIDHLNREIADLRIDPRVGEAKAEFRLQLVYDGIDIGDAKTLIWEEKDIQLQLTNVHNKLGGEDDKIKFTIVNKGKDKPEKGKLYIKFIRNKGHLANIGRVSTGENMDPGMKPESANETGKGFFEFPLNSDDIGNEIADFVILPREGERKAKFTMQLVYDTVEIGKPKTITWVEKVIGLYITELSTLLRGHGEENTTISFKIKRDAKDVQEKNSLEEGKLSVRFTRKEGRSTIKAKPNVNVTPLPSSEKSGIFKFNISTTQQGNLLEYFMIEPADYEKKARFKIELIYDGKKVGNPQEVIWTPKDIKLKLNVAKSQIGGDMKHEFKPTDNILEFTVDNKGKDSPKQGELIVRVKRISGMYVDIILKDQPGIIASRFKPNSKDGYFDYELDVKKLGVPINDLMIPSLTGAREASFTLQLIYEGVAIGNTKNVVWKNMALIRGEEEAKKAKREVEKQKREAEKQERKIQKEKEKAEKEREKAKIEEEKGEKKGN</sequence>
<accession>C3L4A6</accession>
<dbReference type="KEGG" id="aas:Aasi_1944"/>
<proteinExistence type="predicted"/>
<feature type="coiled-coil region" evidence="1">
    <location>
        <begin position="101"/>
        <end position="128"/>
    </location>
</feature>
<gene>
    <name evidence="3" type="ordered locus">Aasi_1944</name>
</gene>
<evidence type="ECO:0000313" key="3">
    <source>
        <dbReference type="EMBL" id="ACP21147.1"/>
    </source>
</evidence>
<name>C3L4A6_AMOA5</name>
<evidence type="ECO:0000313" key="4">
    <source>
        <dbReference type="Proteomes" id="UP000001227"/>
    </source>
</evidence>